<dbReference type="PROSITE" id="PS50975">
    <property type="entry name" value="ATP_GRASP"/>
    <property type="match status" value="1"/>
</dbReference>
<dbReference type="Gene3D" id="3.30.1490.20">
    <property type="entry name" value="ATP-grasp fold, A domain"/>
    <property type="match status" value="1"/>
</dbReference>
<dbReference type="Gene3D" id="3.30.470.20">
    <property type="entry name" value="ATP-grasp fold, B domain"/>
    <property type="match status" value="1"/>
</dbReference>
<dbReference type="InterPro" id="IPR052032">
    <property type="entry name" value="ATP-dep_AA_Ligase"/>
</dbReference>
<dbReference type="KEGG" id="sxi:SXIM_51020"/>
<dbReference type="PROSITE" id="PS51257">
    <property type="entry name" value="PROKAR_LIPOPROTEIN"/>
    <property type="match status" value="1"/>
</dbReference>
<evidence type="ECO:0000256" key="4">
    <source>
        <dbReference type="PROSITE-ProRule" id="PRU00409"/>
    </source>
</evidence>
<dbReference type="AlphaFoldDB" id="A0A0F7CQI8"/>
<dbReference type="PIRSF" id="PIRSF029120">
    <property type="entry name" value="UCP029120"/>
    <property type="match status" value="1"/>
</dbReference>
<keyword evidence="2 4" id="KW-0547">Nucleotide-binding</keyword>
<dbReference type="InterPro" id="IPR011226">
    <property type="entry name" value="ATP-grasp_fam"/>
</dbReference>
<dbReference type="InterPro" id="IPR011761">
    <property type="entry name" value="ATP-grasp"/>
</dbReference>
<dbReference type="InterPro" id="IPR013815">
    <property type="entry name" value="ATP_grasp_subdomain_1"/>
</dbReference>
<evidence type="ECO:0000313" key="6">
    <source>
        <dbReference type="EMBL" id="AKG46486.1"/>
    </source>
</evidence>
<dbReference type="GO" id="GO:0016874">
    <property type="term" value="F:ligase activity"/>
    <property type="evidence" value="ECO:0007669"/>
    <property type="project" value="UniProtKB-KW"/>
</dbReference>
<evidence type="ECO:0000313" key="7">
    <source>
        <dbReference type="Proteomes" id="UP000034034"/>
    </source>
</evidence>
<evidence type="ECO:0000256" key="1">
    <source>
        <dbReference type="ARBA" id="ARBA00022598"/>
    </source>
</evidence>
<dbReference type="HOGENOM" id="CLU_052967_3_0_11"/>
<reference evidence="6" key="1">
    <citation type="submission" date="2019-08" db="EMBL/GenBank/DDBJ databases">
        <title>Complete genome sequence of a mangrove-derived Streptomyces xiamenensis.</title>
        <authorList>
            <person name="Xu J."/>
        </authorList>
    </citation>
    <scope>NUCLEOTIDE SEQUENCE</scope>
    <source>
        <strain evidence="6">318</strain>
    </source>
</reference>
<dbReference type="PANTHER" id="PTHR43585:SF2">
    <property type="entry name" value="ATP-GRASP ENZYME FSQD"/>
    <property type="match status" value="1"/>
</dbReference>
<protein>
    <submittedName>
        <fullName evidence="6">ATP-grasp domain protein</fullName>
    </submittedName>
</protein>
<keyword evidence="7" id="KW-1185">Reference proteome</keyword>
<feature type="domain" description="ATP-grasp" evidence="5">
    <location>
        <begin position="103"/>
        <end position="299"/>
    </location>
</feature>
<dbReference type="Pfam" id="PF15632">
    <property type="entry name" value="ATPgrasp_Ter"/>
    <property type="match status" value="1"/>
</dbReference>
<dbReference type="Proteomes" id="UP000034034">
    <property type="component" value="Chromosome"/>
</dbReference>
<keyword evidence="3 4" id="KW-0067">ATP-binding</keyword>
<keyword evidence="1" id="KW-0436">Ligase</keyword>
<dbReference type="InterPro" id="IPR048764">
    <property type="entry name" value="PylC_N"/>
</dbReference>
<dbReference type="Pfam" id="PF21360">
    <property type="entry name" value="PylC-like_N"/>
    <property type="match status" value="1"/>
</dbReference>
<dbReference type="GO" id="GO:0046872">
    <property type="term" value="F:metal ion binding"/>
    <property type="evidence" value="ECO:0007669"/>
    <property type="project" value="InterPro"/>
</dbReference>
<gene>
    <name evidence="6" type="ORF">SXIM_51020</name>
</gene>
<evidence type="ECO:0000256" key="3">
    <source>
        <dbReference type="ARBA" id="ARBA00022840"/>
    </source>
</evidence>
<dbReference type="Gene3D" id="3.40.50.20">
    <property type="match status" value="1"/>
</dbReference>
<name>A0A0F7CQI8_9ACTN</name>
<accession>A0A0F7CQI8</accession>
<dbReference type="GO" id="GO:0005524">
    <property type="term" value="F:ATP binding"/>
    <property type="evidence" value="ECO:0007669"/>
    <property type="project" value="UniProtKB-UniRule"/>
</dbReference>
<sequence length="334" mass="36408">MMRMLRENPDAAAVRIHGTNISPTAPALAACDVSEVEPYRVNNHVYAEFALDFCQRHGIDVLIPPRRLDALAGRAEDFARIGTRLMCSPPSAVDILTSKSRTYEAARAAGIPVPEWRVVRDADQLRTAVEELGREGETLCIKPAGEFSAFGFRIFDDAPLRLRDLLEAPRPLVSVTAVADALKRAADEEEKVPSFIVMPYLDGPEVSVDTLSAPGGRMVTAIPRAKDGRYRMLLDDPEPARIAGALVEHFRLSYLANVQLRRLRGRPVLLEANPRPSAGIYQTAFTGVNLPWAAVQLLLHGHPGDLPVPRLGGRIAVTETAAEVESPAAVPARH</sequence>
<proteinExistence type="predicted"/>
<organism evidence="6 7">
    <name type="scientific">Streptomyces xiamenensis</name>
    <dbReference type="NCBI Taxonomy" id="408015"/>
    <lineage>
        <taxon>Bacteria</taxon>
        <taxon>Bacillati</taxon>
        <taxon>Actinomycetota</taxon>
        <taxon>Actinomycetes</taxon>
        <taxon>Kitasatosporales</taxon>
        <taxon>Streptomycetaceae</taxon>
        <taxon>Streptomyces</taxon>
    </lineage>
</organism>
<evidence type="ECO:0000259" key="5">
    <source>
        <dbReference type="PROSITE" id="PS50975"/>
    </source>
</evidence>
<dbReference type="EMBL" id="CP009922">
    <property type="protein sequence ID" value="AKG46486.1"/>
    <property type="molecule type" value="Genomic_DNA"/>
</dbReference>
<dbReference type="STRING" id="408015.SXIM_51020"/>
<dbReference type="PANTHER" id="PTHR43585">
    <property type="entry name" value="FUMIPYRROLE BIOSYNTHESIS PROTEIN C"/>
    <property type="match status" value="1"/>
</dbReference>
<dbReference type="PATRIC" id="fig|408015.6.peg.5168"/>
<evidence type="ECO:0000256" key="2">
    <source>
        <dbReference type="ARBA" id="ARBA00022741"/>
    </source>
</evidence>
<dbReference type="SUPFAM" id="SSF56059">
    <property type="entry name" value="Glutathione synthetase ATP-binding domain-like"/>
    <property type="match status" value="1"/>
</dbReference>